<dbReference type="WBParaSite" id="MCU_005807-RA">
    <property type="protein sequence ID" value="MCU_005807-RA"/>
    <property type="gene ID" value="MCU_005807"/>
</dbReference>
<dbReference type="SUPFAM" id="SSF55797">
    <property type="entry name" value="PR-1-like"/>
    <property type="match status" value="1"/>
</dbReference>
<name>A0A5K3F6E3_MESCO</name>
<evidence type="ECO:0000313" key="3">
    <source>
        <dbReference type="WBParaSite" id="MCU_005807-RA"/>
    </source>
</evidence>
<reference evidence="3 4" key="1">
    <citation type="submission" date="2019-11" db="UniProtKB">
        <authorList>
            <consortium name="WormBaseParasite"/>
        </authorList>
    </citation>
    <scope>IDENTIFICATION</scope>
</reference>
<feature type="signal peptide" evidence="1">
    <location>
        <begin position="1"/>
        <end position="16"/>
    </location>
</feature>
<evidence type="ECO:0000259" key="2">
    <source>
        <dbReference type="SMART" id="SM00198"/>
    </source>
</evidence>
<evidence type="ECO:0000313" key="4">
    <source>
        <dbReference type="WBParaSite" id="MCU_005807-RB"/>
    </source>
</evidence>
<dbReference type="InterPro" id="IPR035940">
    <property type="entry name" value="CAP_sf"/>
</dbReference>
<dbReference type="InterPro" id="IPR001283">
    <property type="entry name" value="CRISP-related"/>
</dbReference>
<dbReference type="PANTHER" id="PTHR10334">
    <property type="entry name" value="CYSTEINE-RICH SECRETORY PROTEIN-RELATED"/>
    <property type="match status" value="1"/>
</dbReference>
<dbReference type="WBParaSite" id="MCU_005807-RB">
    <property type="protein sequence ID" value="MCU_005807-RB"/>
    <property type="gene ID" value="MCU_005807"/>
</dbReference>
<organism evidence="4">
    <name type="scientific">Mesocestoides corti</name>
    <name type="common">Flatworm</name>
    <dbReference type="NCBI Taxonomy" id="53468"/>
    <lineage>
        <taxon>Eukaryota</taxon>
        <taxon>Metazoa</taxon>
        <taxon>Spiralia</taxon>
        <taxon>Lophotrochozoa</taxon>
        <taxon>Platyhelminthes</taxon>
        <taxon>Cestoda</taxon>
        <taxon>Eucestoda</taxon>
        <taxon>Cyclophyllidea</taxon>
        <taxon>Mesocestoididae</taxon>
        <taxon>Mesocestoides</taxon>
    </lineage>
</organism>
<proteinExistence type="predicted"/>
<dbReference type="Pfam" id="PF00188">
    <property type="entry name" value="CAP"/>
    <property type="match status" value="1"/>
</dbReference>
<feature type="chain" id="PRO_5043207558" evidence="1">
    <location>
        <begin position="17"/>
        <end position="169"/>
    </location>
</feature>
<feature type="domain" description="SCP" evidence="2">
    <location>
        <begin position="22"/>
        <end position="163"/>
    </location>
</feature>
<evidence type="ECO:0000256" key="1">
    <source>
        <dbReference type="SAM" id="SignalP"/>
    </source>
</evidence>
<accession>A0A5K3F6E3</accession>
<dbReference type="SMART" id="SM00198">
    <property type="entry name" value="SCP"/>
    <property type="match status" value="1"/>
</dbReference>
<protein>
    <submittedName>
        <fullName evidence="3 4">SCP domain-containing protein</fullName>
    </submittedName>
</protein>
<dbReference type="InterPro" id="IPR014044">
    <property type="entry name" value="CAP_dom"/>
</dbReference>
<sequence length="169" mass="19470">MLKLIYFVSLLLWAEAYSPTDPERNQILELLTNVREEVNPPASNMMLMEYSDELEELAKNWLKNCTYILPHGALYPEYKDVVDVLQYGVKREDASFNLSALFGSEKNAYNYENNTCTSSCANYRRMVWSTASHVGCYQQYCAQSDLSSKSVYIMACLYKPVQTTNHKPK</sequence>
<keyword evidence="1" id="KW-0732">Signal</keyword>
<dbReference type="AlphaFoldDB" id="A0A5K3F6E3"/>
<dbReference type="Gene3D" id="3.40.33.10">
    <property type="entry name" value="CAP"/>
    <property type="match status" value="1"/>
</dbReference>